<accession>A8PDR1</accession>
<evidence type="ECO:0000313" key="10">
    <source>
        <dbReference type="Proteomes" id="UP000001861"/>
    </source>
</evidence>
<dbReference type="eggNOG" id="KOG4589">
    <property type="taxonomic scope" value="Eukaryota"/>
</dbReference>
<dbReference type="InterPro" id="IPR015507">
    <property type="entry name" value="rRNA-MeTfrase_E"/>
</dbReference>
<dbReference type="OrthoDB" id="20105at2759"/>
<dbReference type="Gene3D" id="3.40.50.150">
    <property type="entry name" value="Vaccinia Virus protein VP39"/>
    <property type="match status" value="1"/>
</dbReference>
<dbReference type="GO" id="GO:0008650">
    <property type="term" value="F:rRNA (uridine-2'-O-)-methyltransferase activity"/>
    <property type="evidence" value="ECO:0007669"/>
    <property type="project" value="TreeGrafter"/>
</dbReference>
<comment type="similarity">
    <text evidence="1">Belongs to the class I-like SAM-binding methyltransferase superfamily. RNA methyltransferase RlmE family.</text>
</comment>
<dbReference type="Pfam" id="PF01728">
    <property type="entry name" value="FtsJ"/>
    <property type="match status" value="1"/>
</dbReference>
<protein>
    <recommendedName>
        <fullName evidence="6">rRNA methyltransferase 2, mitochondrial</fullName>
    </recommendedName>
</protein>
<keyword evidence="3 9" id="KW-0489">Methyltransferase</keyword>
<organism evidence="9 10">
    <name type="scientific">Coprinopsis cinerea (strain Okayama-7 / 130 / ATCC MYA-4618 / FGSC 9003)</name>
    <name type="common">Inky cap fungus</name>
    <name type="synonym">Hormographiella aspergillata</name>
    <dbReference type="NCBI Taxonomy" id="240176"/>
    <lineage>
        <taxon>Eukaryota</taxon>
        <taxon>Fungi</taxon>
        <taxon>Dikarya</taxon>
        <taxon>Basidiomycota</taxon>
        <taxon>Agaricomycotina</taxon>
        <taxon>Agaricomycetes</taxon>
        <taxon>Agaricomycetidae</taxon>
        <taxon>Agaricales</taxon>
        <taxon>Agaricineae</taxon>
        <taxon>Psathyrellaceae</taxon>
        <taxon>Coprinopsis</taxon>
    </lineage>
</organism>
<dbReference type="OMA" id="WSQVAVN"/>
<dbReference type="InterPro" id="IPR029063">
    <property type="entry name" value="SAM-dependent_MTases_sf"/>
</dbReference>
<evidence type="ECO:0000256" key="7">
    <source>
        <dbReference type="PIRSR" id="PIRSR005461-1"/>
    </source>
</evidence>
<evidence type="ECO:0000313" key="9">
    <source>
        <dbReference type="EMBL" id="EAU81144.1"/>
    </source>
</evidence>
<evidence type="ECO:0000259" key="8">
    <source>
        <dbReference type="Pfam" id="PF01728"/>
    </source>
</evidence>
<evidence type="ECO:0000256" key="6">
    <source>
        <dbReference type="ARBA" id="ARBA00041184"/>
    </source>
</evidence>
<evidence type="ECO:0000256" key="2">
    <source>
        <dbReference type="ARBA" id="ARBA00022552"/>
    </source>
</evidence>
<evidence type="ECO:0000256" key="5">
    <source>
        <dbReference type="ARBA" id="ARBA00022691"/>
    </source>
</evidence>
<dbReference type="PANTHER" id="PTHR10920:SF18">
    <property type="entry name" value="RRNA METHYLTRANSFERASE 2, MITOCHONDRIAL"/>
    <property type="match status" value="1"/>
</dbReference>
<keyword evidence="5 7" id="KW-0949">S-adenosyl-L-methionine</keyword>
<dbReference type="FunCoup" id="A8PDR1">
    <property type="interactions" value="234"/>
</dbReference>
<dbReference type="InParanoid" id="A8PDR1"/>
<sequence>MSFRPTFCRLAKKSSRQWLARQTKDSYVKKRQIDPAAFRARSAFKLLEINDQWDNFLSKSDVNAVVDLGAAPGGWSQVVAQKLGWTSESTDSSPTHDSASTFDPLAIDDDISAPAQGRGTIIAVDLLRMRPIHGVHDIVADFLAPDTDRVIQELLKREGVNDGKVDVILSDMAANASGNVTRDIECSLEICQAVMEFAGRHLRTAEKIGRKRGGVVLMKHFAHPELQQFREEELVPKFNLVKYIKPDSSRAESREGFFLCMGWKGA</sequence>
<dbReference type="Proteomes" id="UP000001861">
    <property type="component" value="Unassembled WGS sequence"/>
</dbReference>
<feature type="active site" description="Proton acceptor" evidence="7">
    <location>
        <position position="219"/>
    </location>
</feature>
<keyword evidence="4" id="KW-0808">Transferase</keyword>
<dbReference type="InterPro" id="IPR050082">
    <property type="entry name" value="RNA_methyltr_RlmE"/>
</dbReference>
<dbReference type="STRING" id="240176.A8PDR1"/>
<dbReference type="SUPFAM" id="SSF53335">
    <property type="entry name" value="S-adenosyl-L-methionine-dependent methyltransferases"/>
    <property type="match status" value="1"/>
</dbReference>
<dbReference type="EMBL" id="AACS02000007">
    <property type="protein sequence ID" value="EAU81144.1"/>
    <property type="molecule type" value="Genomic_DNA"/>
</dbReference>
<dbReference type="GO" id="GO:0005739">
    <property type="term" value="C:mitochondrion"/>
    <property type="evidence" value="ECO:0007669"/>
    <property type="project" value="TreeGrafter"/>
</dbReference>
<dbReference type="PANTHER" id="PTHR10920">
    <property type="entry name" value="RIBOSOMAL RNA METHYLTRANSFERASE"/>
    <property type="match status" value="1"/>
</dbReference>
<dbReference type="AlphaFoldDB" id="A8PDR1"/>
<name>A8PDR1_COPC7</name>
<reference evidence="9 10" key="1">
    <citation type="journal article" date="2010" name="Proc. Natl. Acad. Sci. U.S.A.">
        <title>Insights into evolution of multicellular fungi from the assembled chromosomes of the mushroom Coprinopsis cinerea (Coprinus cinereus).</title>
        <authorList>
            <person name="Stajich J.E."/>
            <person name="Wilke S.K."/>
            <person name="Ahren D."/>
            <person name="Au C.H."/>
            <person name="Birren B.W."/>
            <person name="Borodovsky M."/>
            <person name="Burns C."/>
            <person name="Canback B."/>
            <person name="Casselton L.A."/>
            <person name="Cheng C.K."/>
            <person name="Deng J."/>
            <person name="Dietrich F.S."/>
            <person name="Fargo D.C."/>
            <person name="Farman M.L."/>
            <person name="Gathman A.C."/>
            <person name="Goldberg J."/>
            <person name="Guigo R."/>
            <person name="Hoegger P.J."/>
            <person name="Hooker J.B."/>
            <person name="Huggins A."/>
            <person name="James T.Y."/>
            <person name="Kamada T."/>
            <person name="Kilaru S."/>
            <person name="Kodira C."/>
            <person name="Kues U."/>
            <person name="Kupfer D."/>
            <person name="Kwan H.S."/>
            <person name="Lomsadze A."/>
            <person name="Li W."/>
            <person name="Lilly W.W."/>
            <person name="Ma L.J."/>
            <person name="Mackey A.J."/>
            <person name="Manning G."/>
            <person name="Martin F."/>
            <person name="Muraguchi H."/>
            <person name="Natvig D.O."/>
            <person name="Palmerini H."/>
            <person name="Ramesh M.A."/>
            <person name="Rehmeyer C.J."/>
            <person name="Roe B.A."/>
            <person name="Shenoy N."/>
            <person name="Stanke M."/>
            <person name="Ter-Hovhannisyan V."/>
            <person name="Tunlid A."/>
            <person name="Velagapudi R."/>
            <person name="Vision T.J."/>
            <person name="Zeng Q."/>
            <person name="Zolan M.E."/>
            <person name="Pukkila P.J."/>
        </authorList>
    </citation>
    <scope>NUCLEOTIDE SEQUENCE [LARGE SCALE GENOMIC DNA]</scope>
    <source>
        <strain evidence="10">Okayama-7 / 130 / ATCC MYA-4618 / FGSC 9003</strain>
    </source>
</reference>
<comment type="caution">
    <text evidence="9">The sequence shown here is derived from an EMBL/GenBank/DDBJ whole genome shotgun (WGS) entry which is preliminary data.</text>
</comment>
<dbReference type="VEuPathDB" id="FungiDB:CC1G_10431"/>
<evidence type="ECO:0000256" key="1">
    <source>
        <dbReference type="ARBA" id="ARBA00009258"/>
    </source>
</evidence>
<keyword evidence="2" id="KW-0698">rRNA processing</keyword>
<dbReference type="KEGG" id="cci:CC1G_10431"/>
<evidence type="ECO:0000256" key="4">
    <source>
        <dbReference type="ARBA" id="ARBA00022679"/>
    </source>
</evidence>
<proteinExistence type="inferred from homology"/>
<dbReference type="HAMAP" id="MF_01547">
    <property type="entry name" value="RNA_methyltr_E"/>
    <property type="match status" value="1"/>
</dbReference>
<gene>
    <name evidence="9" type="ORF">CC1G_10431</name>
</gene>
<dbReference type="GeneID" id="6017295"/>
<evidence type="ECO:0000256" key="3">
    <source>
        <dbReference type="ARBA" id="ARBA00022603"/>
    </source>
</evidence>
<dbReference type="PIRSF" id="PIRSF005461">
    <property type="entry name" value="23S_rRNA_mtase"/>
    <property type="match status" value="1"/>
</dbReference>
<dbReference type="InterPro" id="IPR002877">
    <property type="entry name" value="RNA_MeTrfase_FtsJ_dom"/>
</dbReference>
<feature type="domain" description="Ribosomal RNA methyltransferase FtsJ" evidence="8">
    <location>
        <begin position="38"/>
        <end position="262"/>
    </location>
</feature>
<keyword evidence="10" id="KW-1185">Reference proteome</keyword>
<dbReference type="RefSeq" id="XP_001840645.1">
    <property type="nucleotide sequence ID" value="XM_001840593.1"/>
</dbReference>